<protein>
    <submittedName>
        <fullName evidence="1">Uncharacterized protein</fullName>
    </submittedName>
</protein>
<comment type="caution">
    <text evidence="1">The sequence shown here is derived from an EMBL/GenBank/DDBJ whole genome shotgun (WGS) entry which is preliminary data.</text>
</comment>
<evidence type="ECO:0000313" key="2">
    <source>
        <dbReference type="Proteomes" id="UP001190700"/>
    </source>
</evidence>
<sequence>MSHLTYIECSEYADGQENLLFVPPQTGTWPANIPFGCVIHGSKVYSNLNEADKVNPCGPQDICLCMPSGGTEPIKVTNSNVTIFFAENGNTIAFNSKVDTTKTCSQDNPCVCKCPLPTPSPVKTPITFFFPPPPPFPYPLMAPSPPPPVPIVITKSPPPDEHSTVTKTVSLELMGLNNPELNRTSTQKQFESDLKTLLQKDDSEGYSPTGVHVLGMHVNSRATYVRILLTWLPDSNPPANQDWLFNSTKALSVMRSSSIATYGNLTKVSYNKDTYIEDIFYSNFPVKPSKLTFFPNTVKLQELTNVEAMSGEEHVLIQVPSMINGMANLVRNIKNKTLNNPMKHSAIKYTCVDSEKLSFGRLLNHRLCSYSCASSPDCNWCEYDTKTKMCTGGKSFCTKDMLRTTKNYKQVSMKLRRSTFTTNGQRIDENVVVSAPSYLFRPSHYTSNGGISAFGLSCLLKDGYHNTCQFSIVSNMKEKNYQHRATGDTSIYEVINYGINAQAANNQPNYVCPGLKNWIPISISEEPLQYRVSSCAAYLSNDPQNNFAVVVYADVDGSSDLQSSCYLLPSCSTYETPLKEYSAEFNEDLPGTHQVAILVKQTIMPAEYIGNTDRPHSLYRYSITEAETPSAVYKDMLNQQNTDHITLGKLLFGYHKCLFNHHPYYDANMQDVSSVCLPITCSIWGTTSVYEPELRFMENTCSTTHPQCCADGRDEETLPSCNTLGAGDENRVCTVRLDGPAGSLTFKEFEFIPSVTSHMMLDSSTYQSKRNEAEVAKYGTDAIKSTCVVKVDLLDMASFTSMDEGQVAGTGVLKDTPFALHLSESCDKINADPRQNELVITNSKKYTHFSRSSEDADLDVFLVSSMAPYSQQKMSVPLQSAIQNLSTFVESTFMRGSGVWDMNRPSQIVWKKAQTSGRRLLDTNTDAGIVSKYDIPYTQSSQDGSTYNDFTDRTAYNAETGNKPSGIFVSPNAVTTESTTELSTRTITEDERVGICFSLCEDDKSSFKLIDFKESAPFGKLGFEQVYFTLEALMAAEGTDASFIAIEVDGIEYYAVKNKRIVDFEEMHVSTSENDKVIFEIRQVDAPNDYSRVTYRTVAKGNMLRHGGVCLDKLPLITGNTYEVSAQHVSVGVNFMGNSSRVLSSDHVAINEVKPSQGITTTNAQESSVILSDRVAINGAKPSRSIITTNGQKSSFIRSDRVVDTRPAQDLPRGRTLLDYPQDGQTKIGHRALLSSSEDKMCMMDDASMTLNYFGDTSTVPGRSVLTSRYPKIKYVATNAKSSNWQSRYHDASKFVVHNPDTSQDNEYHTELQDIARNAFTETHIDTLLYQLCDDITHKSGSSAYNTPLSACRGFSYRKRMNPSKQIVPANESNSGVPVFGGFCWQGIPSVFTDQSHCEEAYGTSCEVVNTNEDGPSYDATGNIKSFSAGELLYTVSDKSKEDFVDTEKRIGGSTRSACNTYKDAMINFYDLKLYLTYPMDQEMSRGLTGRDQSKPMSEAFISKTTQEWVTRTNYTVRMRMYSEPDRITYLLSDMYSVIANDVASSMRQTQKYVHTDIVAANAFSCGVPILDSSLKTPTQLDTNEIILNISYKSVVDVQGDSVVDESIQLAWGSIEIANSPDATEYAAKYFEYNCFSRIYVCVFENADQSEKIHIKMDMDYITKGGRTFMIDPMEPLQMHFVSTLSMTTDAESTNQLFDLTMKVDVPSDLQDFSALPEWTTYHTANSEGTRSLRDVINGDKPAADRVESEQRFRISTFFEKAEARQKYGLYPVSLFAILRSQGQKDENLLSSKEMTKQESSILEPKTDLCGISADILTNRSSLSEFGKLVPIYKGIFQDEVSAEDGSFYNPTSLDLKQFMHRSVVSPKLMSILSSKNLYISSVLEDELMPQLEKGGIDFDTSSLSWLMTNNIRLDYAPEFYTFDLSFCFIGAVITKEQAVPSNSYSKKLEHLQTYVMYDESECKSLVRDGIDTFTSASNPDQAKGCFVNDVQHEGGGRLKYSFEYNSGDKRIREDSPVTDLIYAKS</sequence>
<evidence type="ECO:0000313" key="1">
    <source>
        <dbReference type="EMBL" id="KAK3236030.1"/>
    </source>
</evidence>
<organism evidence="1 2">
    <name type="scientific">Cymbomonas tetramitiformis</name>
    <dbReference type="NCBI Taxonomy" id="36881"/>
    <lineage>
        <taxon>Eukaryota</taxon>
        <taxon>Viridiplantae</taxon>
        <taxon>Chlorophyta</taxon>
        <taxon>Pyramimonadophyceae</taxon>
        <taxon>Pyramimonadales</taxon>
        <taxon>Pyramimonadaceae</taxon>
        <taxon>Cymbomonas</taxon>
    </lineage>
</organism>
<name>A0AAE0BHN4_9CHLO</name>
<proteinExistence type="predicted"/>
<dbReference type="EMBL" id="LGRX02035171">
    <property type="protein sequence ID" value="KAK3236030.1"/>
    <property type="molecule type" value="Genomic_DNA"/>
</dbReference>
<dbReference type="Proteomes" id="UP001190700">
    <property type="component" value="Unassembled WGS sequence"/>
</dbReference>
<reference evidence="1 2" key="1">
    <citation type="journal article" date="2015" name="Genome Biol. Evol.">
        <title>Comparative Genomics of a Bacterivorous Green Alga Reveals Evolutionary Causalities and Consequences of Phago-Mixotrophic Mode of Nutrition.</title>
        <authorList>
            <person name="Burns J.A."/>
            <person name="Paasch A."/>
            <person name="Narechania A."/>
            <person name="Kim E."/>
        </authorList>
    </citation>
    <scope>NUCLEOTIDE SEQUENCE [LARGE SCALE GENOMIC DNA]</scope>
    <source>
        <strain evidence="1 2">PLY_AMNH</strain>
    </source>
</reference>
<keyword evidence="2" id="KW-1185">Reference proteome</keyword>
<accession>A0AAE0BHN4</accession>
<gene>
    <name evidence="1" type="ORF">CYMTET_53798</name>
</gene>